<reference evidence="2" key="1">
    <citation type="submission" date="2023-07" db="EMBL/GenBank/DDBJ databases">
        <title>draft genome sequence of fig (Ficus carica).</title>
        <authorList>
            <person name="Takahashi T."/>
            <person name="Nishimura K."/>
        </authorList>
    </citation>
    <scope>NUCLEOTIDE SEQUENCE</scope>
</reference>
<sequence>MSRVRRSDHAAAQLETRSGTTRGQNLSLRRRRLQRQAVREGRVQGNNKGKVSLVVNYGRDDGKLFPTKIKREGGTEIPVVGEGRRAVRSSTASSDFSAREALSKAALTMISDEN</sequence>
<feature type="region of interest" description="Disordered" evidence="1">
    <location>
        <begin position="1"/>
        <end position="48"/>
    </location>
</feature>
<keyword evidence="3" id="KW-1185">Reference proteome</keyword>
<evidence type="ECO:0000256" key="1">
    <source>
        <dbReference type="SAM" id="MobiDB-lite"/>
    </source>
</evidence>
<dbReference type="Proteomes" id="UP001187192">
    <property type="component" value="Unassembled WGS sequence"/>
</dbReference>
<evidence type="ECO:0000313" key="2">
    <source>
        <dbReference type="EMBL" id="GMN33462.1"/>
    </source>
</evidence>
<proteinExistence type="predicted"/>
<organism evidence="2 3">
    <name type="scientific">Ficus carica</name>
    <name type="common">Common fig</name>
    <dbReference type="NCBI Taxonomy" id="3494"/>
    <lineage>
        <taxon>Eukaryota</taxon>
        <taxon>Viridiplantae</taxon>
        <taxon>Streptophyta</taxon>
        <taxon>Embryophyta</taxon>
        <taxon>Tracheophyta</taxon>
        <taxon>Spermatophyta</taxon>
        <taxon>Magnoliopsida</taxon>
        <taxon>eudicotyledons</taxon>
        <taxon>Gunneridae</taxon>
        <taxon>Pentapetalae</taxon>
        <taxon>rosids</taxon>
        <taxon>fabids</taxon>
        <taxon>Rosales</taxon>
        <taxon>Moraceae</taxon>
        <taxon>Ficeae</taxon>
        <taxon>Ficus</taxon>
    </lineage>
</organism>
<comment type="caution">
    <text evidence="2">The sequence shown here is derived from an EMBL/GenBank/DDBJ whole genome shotgun (WGS) entry which is preliminary data.</text>
</comment>
<gene>
    <name evidence="2" type="ORF">TIFTF001_004190</name>
</gene>
<evidence type="ECO:0000313" key="3">
    <source>
        <dbReference type="Proteomes" id="UP001187192"/>
    </source>
</evidence>
<accession>A0AA88CXB4</accession>
<dbReference type="EMBL" id="BTGU01000004">
    <property type="protein sequence ID" value="GMN33462.1"/>
    <property type="molecule type" value="Genomic_DNA"/>
</dbReference>
<name>A0AA88CXB4_FICCA</name>
<dbReference type="AlphaFoldDB" id="A0AA88CXB4"/>
<protein>
    <submittedName>
        <fullName evidence="2">Uncharacterized protein</fullName>
    </submittedName>
</protein>